<dbReference type="InterPro" id="IPR002938">
    <property type="entry name" value="FAD-bd"/>
</dbReference>
<dbReference type="SUPFAM" id="SSF51905">
    <property type="entry name" value="FAD/NAD(P)-binding domain"/>
    <property type="match status" value="1"/>
</dbReference>
<name>A0A093VHT3_TALMA</name>
<dbReference type="GO" id="GO:0044550">
    <property type="term" value="P:secondary metabolite biosynthetic process"/>
    <property type="evidence" value="ECO:0007669"/>
    <property type="project" value="TreeGrafter"/>
</dbReference>
<gene>
    <name evidence="5" type="ORF">GQ26_0190370</name>
</gene>
<organism evidence="5">
    <name type="scientific">Talaromyces marneffei PM1</name>
    <dbReference type="NCBI Taxonomy" id="1077442"/>
    <lineage>
        <taxon>Eukaryota</taxon>
        <taxon>Fungi</taxon>
        <taxon>Dikarya</taxon>
        <taxon>Ascomycota</taxon>
        <taxon>Pezizomycotina</taxon>
        <taxon>Eurotiomycetes</taxon>
        <taxon>Eurotiomycetidae</taxon>
        <taxon>Eurotiales</taxon>
        <taxon>Trichocomaceae</taxon>
        <taxon>Talaromyces</taxon>
        <taxon>Talaromyces sect. Talaromyces</taxon>
    </lineage>
</organism>
<evidence type="ECO:0000256" key="2">
    <source>
        <dbReference type="ARBA" id="ARBA00022827"/>
    </source>
</evidence>
<dbReference type="HOGENOM" id="CLU_1180893_0_0_1"/>
<dbReference type="PANTHER" id="PTHR46720">
    <property type="entry name" value="HYDROXYLASE, PUTATIVE (AFU_ORTHOLOGUE AFUA_3G01460)-RELATED"/>
    <property type="match status" value="1"/>
</dbReference>
<dbReference type="InterPro" id="IPR036188">
    <property type="entry name" value="FAD/NAD-bd_sf"/>
</dbReference>
<comment type="caution">
    <text evidence="5">The sequence shown here is derived from an EMBL/GenBank/DDBJ whole genome shotgun (WGS) entry which is preliminary data.</text>
</comment>
<dbReference type="GO" id="GO:0071949">
    <property type="term" value="F:FAD binding"/>
    <property type="evidence" value="ECO:0007669"/>
    <property type="project" value="InterPro"/>
</dbReference>
<dbReference type="Gene3D" id="3.50.50.60">
    <property type="entry name" value="FAD/NAD(P)-binding domain"/>
    <property type="match status" value="1"/>
</dbReference>
<evidence type="ECO:0000259" key="4">
    <source>
        <dbReference type="Pfam" id="PF01494"/>
    </source>
</evidence>
<feature type="domain" description="FAD-binding" evidence="4">
    <location>
        <begin position="112"/>
        <end position="162"/>
    </location>
</feature>
<keyword evidence="3" id="KW-0560">Oxidoreductase</keyword>
<evidence type="ECO:0000256" key="1">
    <source>
        <dbReference type="ARBA" id="ARBA00022630"/>
    </source>
</evidence>
<proteinExistence type="predicted"/>
<dbReference type="eggNOG" id="KOG2614">
    <property type="taxonomic scope" value="Eukaryota"/>
</dbReference>
<dbReference type="AlphaFoldDB" id="A0A093VHT3"/>
<accession>A0A093VHT3</accession>
<keyword evidence="2" id="KW-0274">FAD</keyword>
<dbReference type="EMBL" id="JPOX01000019">
    <property type="protein sequence ID" value="KFX46271.1"/>
    <property type="molecule type" value="Genomic_DNA"/>
</dbReference>
<keyword evidence="1" id="KW-0285">Flavoprotein</keyword>
<sequence length="247" mass="27817">MRILSRLLSLFPMRYVGERTGWGDGMEEMVHLIPDGIAHFDGPQWTCLDIPRRQGRDMNLVTFSTTADEWEDHVRLTKPAHQNDLLKDFEGFAPYIQKLLKLTKPDLDIWVIFDLGDHTVLTFSKGRICLVGDAAHATSPHHGSGAGSCIESSAILASMLASDKVSTVADVQKIFEVFDAVRHERCQFLVQGSRFSGDCYEWRAPGIGNDFKKIEQEINRRHAIISDVEVDRFVDEAMKELNKGLSA</sequence>
<reference evidence="5" key="1">
    <citation type="journal article" date="2014" name="PLoS Genet.">
        <title>Signature Gene Expression Reveals Novel Clues to the Molecular Mechanisms of Dimorphic Transition in Penicillium marneffei.</title>
        <authorList>
            <person name="Yang E."/>
            <person name="Wang G."/>
            <person name="Cai J."/>
            <person name="Woo P.C."/>
            <person name="Lau S.K."/>
            <person name="Yuen K.-Y."/>
            <person name="Chow W.-N."/>
            <person name="Lin X."/>
        </authorList>
    </citation>
    <scope>NUCLEOTIDE SEQUENCE [LARGE SCALE GENOMIC DNA]</scope>
    <source>
        <strain evidence="5">PM1</strain>
    </source>
</reference>
<dbReference type="GO" id="GO:0016491">
    <property type="term" value="F:oxidoreductase activity"/>
    <property type="evidence" value="ECO:0007669"/>
    <property type="project" value="UniProtKB-KW"/>
</dbReference>
<dbReference type="InterPro" id="IPR051104">
    <property type="entry name" value="FAD_monoxygenase"/>
</dbReference>
<evidence type="ECO:0000313" key="5">
    <source>
        <dbReference type="EMBL" id="KFX46271.1"/>
    </source>
</evidence>
<dbReference type="Pfam" id="PF01494">
    <property type="entry name" value="FAD_binding_3"/>
    <property type="match status" value="1"/>
</dbReference>
<protein>
    <submittedName>
        <fullName evidence="5">Salicylate hydroxylase</fullName>
    </submittedName>
</protein>
<dbReference type="PANTHER" id="PTHR46720:SF3">
    <property type="entry name" value="FAD-BINDING DOMAIN-CONTAINING PROTEIN-RELATED"/>
    <property type="match status" value="1"/>
</dbReference>
<evidence type="ECO:0000256" key="3">
    <source>
        <dbReference type="ARBA" id="ARBA00023002"/>
    </source>
</evidence>